<evidence type="ECO:0000313" key="2">
    <source>
        <dbReference type="EMBL" id="RCK43490.1"/>
    </source>
</evidence>
<dbReference type="AlphaFoldDB" id="A0A367WSB4"/>
<keyword evidence="1" id="KW-0812">Transmembrane</keyword>
<reference evidence="2 3" key="1">
    <citation type="submission" date="2014-07" db="EMBL/GenBank/DDBJ databases">
        <title>Draft genome sequence of Thalassospira profundimaris S25-3-2.</title>
        <authorList>
            <person name="Lai Q."/>
            <person name="Shao Z."/>
        </authorList>
    </citation>
    <scope>NUCLEOTIDE SEQUENCE [LARGE SCALE GENOMIC DNA]</scope>
    <source>
        <strain evidence="2 3">S25-3-2</strain>
    </source>
</reference>
<feature type="transmembrane region" description="Helical" evidence="1">
    <location>
        <begin position="147"/>
        <end position="164"/>
    </location>
</feature>
<organism evidence="2 3">
    <name type="scientific">Thalassospira profundimaris</name>
    <dbReference type="NCBI Taxonomy" id="502049"/>
    <lineage>
        <taxon>Bacteria</taxon>
        <taxon>Pseudomonadati</taxon>
        <taxon>Pseudomonadota</taxon>
        <taxon>Alphaproteobacteria</taxon>
        <taxon>Rhodospirillales</taxon>
        <taxon>Thalassospiraceae</taxon>
        <taxon>Thalassospira</taxon>
    </lineage>
</organism>
<sequence>MIVFVFGKVPCCCHHYLERCDGKSCGIGLTSGDIFVTWQLAGVFKPMTRKTAKFVFWLIVICASVSVLYEVMFGYEGATGEVDWIEAGYSIVSDVLMLAAIYAYAYGKRWFGYVPVVLIMINTFAAGVYAVLSLLIRDGEFMTESQIVFLVLLTAVVYGVILTAQNSLRKEMRYDSASII</sequence>
<name>A0A367WSB4_9PROT</name>
<dbReference type="Proteomes" id="UP000252517">
    <property type="component" value="Unassembled WGS sequence"/>
</dbReference>
<feature type="transmembrane region" description="Helical" evidence="1">
    <location>
        <begin position="113"/>
        <end position="135"/>
    </location>
</feature>
<feature type="transmembrane region" description="Helical" evidence="1">
    <location>
        <begin position="54"/>
        <end position="75"/>
    </location>
</feature>
<accession>A0A367WSB4</accession>
<protein>
    <submittedName>
        <fullName evidence="2">Uncharacterized protein</fullName>
    </submittedName>
</protein>
<keyword evidence="1" id="KW-1133">Transmembrane helix</keyword>
<feature type="transmembrane region" description="Helical" evidence="1">
    <location>
        <begin position="87"/>
        <end position="106"/>
    </location>
</feature>
<dbReference type="EMBL" id="JPWH01000025">
    <property type="protein sequence ID" value="RCK43490.1"/>
    <property type="molecule type" value="Genomic_DNA"/>
</dbReference>
<proteinExistence type="predicted"/>
<comment type="caution">
    <text evidence="2">The sequence shown here is derived from an EMBL/GenBank/DDBJ whole genome shotgun (WGS) entry which is preliminary data.</text>
</comment>
<gene>
    <name evidence="2" type="ORF">TH25_21650</name>
</gene>
<keyword evidence="1" id="KW-0472">Membrane</keyword>
<evidence type="ECO:0000313" key="3">
    <source>
        <dbReference type="Proteomes" id="UP000252517"/>
    </source>
</evidence>
<evidence type="ECO:0000256" key="1">
    <source>
        <dbReference type="SAM" id="Phobius"/>
    </source>
</evidence>